<dbReference type="PANTHER" id="PTHR43479">
    <property type="entry name" value="ACREF/ENVCD OPERON REPRESSOR-RELATED"/>
    <property type="match status" value="1"/>
</dbReference>
<dbReference type="EMBL" id="ACNN01000020">
    <property type="protein sequence ID" value="EEN82767.1"/>
    <property type="molecule type" value="Genomic_DNA"/>
</dbReference>
<evidence type="ECO:0000313" key="4">
    <source>
        <dbReference type="EMBL" id="EEN82767.1"/>
    </source>
</evidence>
<keyword evidence="5" id="KW-1185">Reference proteome</keyword>
<evidence type="ECO:0000313" key="5">
    <source>
        <dbReference type="Proteomes" id="UP000004295"/>
    </source>
</evidence>
<organism evidence="4 5">
    <name type="scientific">Porphyromonas endodontalis (strain ATCC 35406 / DSM 24491 / JCM 8526 / CCUG 16442 / BCRC 14492 / NCTC 13058 / HG 370)</name>
    <name type="common">Bacteroides endodontalis</name>
    <dbReference type="NCBI Taxonomy" id="553175"/>
    <lineage>
        <taxon>Bacteria</taxon>
        <taxon>Pseudomonadati</taxon>
        <taxon>Bacteroidota</taxon>
        <taxon>Bacteroidia</taxon>
        <taxon>Bacteroidales</taxon>
        <taxon>Porphyromonadaceae</taxon>
        <taxon>Porphyromonas</taxon>
    </lineage>
</organism>
<evidence type="ECO:0000256" key="2">
    <source>
        <dbReference type="PROSITE-ProRule" id="PRU00335"/>
    </source>
</evidence>
<evidence type="ECO:0000256" key="1">
    <source>
        <dbReference type="ARBA" id="ARBA00023125"/>
    </source>
</evidence>
<comment type="caution">
    <text evidence="4">The sequence shown here is derived from an EMBL/GenBank/DDBJ whole genome shotgun (WGS) entry which is preliminary data.</text>
</comment>
<feature type="DNA-binding region" description="H-T-H motif" evidence="2">
    <location>
        <begin position="37"/>
        <end position="56"/>
    </location>
</feature>
<dbReference type="Proteomes" id="UP000004295">
    <property type="component" value="Unassembled WGS sequence"/>
</dbReference>
<dbReference type="STRING" id="553175.POREN0001_0246"/>
<sequence>MKTPSRNKIRQSSLRTRELLIDAARQLFARFGVEKTTMNDIAEASKRGRRTVYMYFNSKSDVFYAVVGRELDLLCKRLEAVAESEGSAPEKLMSLIYTHMDTILQVVMRNGSLKAQFFNDIGRVERVRYKFDLREQDIIASILEEGNRDGIFSVRDVKMTANILQHAFKGLEVPYIHRQTRRMGSQEFDSLRRAAEYLVFRGVGYRGEIHHYPTEKQDQNNDNTEKS</sequence>
<dbReference type="AlphaFoldDB" id="C3JAK9"/>
<dbReference type="PRINTS" id="PR00455">
    <property type="entry name" value="HTHTETR"/>
</dbReference>
<dbReference type="GeneID" id="93365249"/>
<protein>
    <submittedName>
        <fullName evidence="4">Transcriptional regulator, TetR family</fullName>
    </submittedName>
</protein>
<dbReference type="Gene3D" id="1.10.10.60">
    <property type="entry name" value="Homeodomain-like"/>
    <property type="match status" value="1"/>
</dbReference>
<dbReference type="eggNOG" id="COG1309">
    <property type="taxonomic scope" value="Bacteria"/>
</dbReference>
<dbReference type="Gene3D" id="1.10.357.10">
    <property type="entry name" value="Tetracycline Repressor, domain 2"/>
    <property type="match status" value="1"/>
</dbReference>
<evidence type="ECO:0000259" key="3">
    <source>
        <dbReference type="PROSITE" id="PS50977"/>
    </source>
</evidence>
<dbReference type="PANTHER" id="PTHR43479:SF11">
    <property type="entry name" value="ACREF_ENVCD OPERON REPRESSOR-RELATED"/>
    <property type="match status" value="1"/>
</dbReference>
<dbReference type="GO" id="GO:0003677">
    <property type="term" value="F:DNA binding"/>
    <property type="evidence" value="ECO:0007669"/>
    <property type="project" value="UniProtKB-UniRule"/>
</dbReference>
<proteinExistence type="predicted"/>
<dbReference type="PROSITE" id="PS50977">
    <property type="entry name" value="HTH_TETR_2"/>
    <property type="match status" value="1"/>
</dbReference>
<reference evidence="4 5" key="1">
    <citation type="submission" date="2009-04" db="EMBL/GenBank/DDBJ databases">
        <authorList>
            <person name="Sebastian Y."/>
            <person name="Madupu R."/>
            <person name="Durkin A.S."/>
            <person name="Torralba M."/>
            <person name="Methe B."/>
            <person name="Sutton G.G."/>
            <person name="Strausberg R.L."/>
            <person name="Nelson K.E."/>
        </authorList>
    </citation>
    <scope>NUCLEOTIDE SEQUENCE [LARGE SCALE GENOMIC DNA]</scope>
    <source>
        <strain evidence="5">ATCC 35406 / BCRC 14492 / JCM 8526 / NCTC 13058 / HG 370</strain>
    </source>
</reference>
<dbReference type="RefSeq" id="WP_004333678.1">
    <property type="nucleotide sequence ID" value="NZ_ACNN01000020.1"/>
</dbReference>
<feature type="domain" description="HTH tetR-type" evidence="3">
    <location>
        <begin position="14"/>
        <end position="74"/>
    </location>
</feature>
<keyword evidence="1 2" id="KW-0238">DNA-binding</keyword>
<gene>
    <name evidence="4" type="ORF">POREN0001_0246</name>
</gene>
<accession>C3JAK9</accession>
<dbReference type="InterPro" id="IPR009057">
    <property type="entry name" value="Homeodomain-like_sf"/>
</dbReference>
<name>C3JAK9_POREA</name>
<dbReference type="SUPFAM" id="SSF46689">
    <property type="entry name" value="Homeodomain-like"/>
    <property type="match status" value="1"/>
</dbReference>
<dbReference type="Pfam" id="PF00440">
    <property type="entry name" value="TetR_N"/>
    <property type="match status" value="1"/>
</dbReference>
<dbReference type="InterPro" id="IPR001647">
    <property type="entry name" value="HTH_TetR"/>
</dbReference>
<dbReference type="InterPro" id="IPR050624">
    <property type="entry name" value="HTH-type_Tx_Regulator"/>
</dbReference>